<keyword evidence="13" id="KW-1015">Disulfide bond</keyword>
<dbReference type="InterPro" id="IPR032675">
    <property type="entry name" value="LRR_dom_sf"/>
</dbReference>
<feature type="chain" id="PRO_5016195464" description="Follicle-stimulating hormone receptor" evidence="19">
    <location>
        <begin position="18"/>
        <end position="669"/>
    </location>
</feature>
<evidence type="ECO:0000256" key="10">
    <source>
        <dbReference type="ARBA" id="ARBA00022989"/>
    </source>
</evidence>
<comment type="subunit">
    <text evidence="18">Homotrimer. Functions as a homotrimer binding the FSH hormone heterodimer composed of CGA and FSHB. Interacts with ARRB2. Interacts with APPL2; interaction is independent of follicle stimulating hormone stimulation.</text>
</comment>
<evidence type="ECO:0000256" key="13">
    <source>
        <dbReference type="ARBA" id="ARBA00023157"/>
    </source>
</evidence>
<evidence type="ECO:0000256" key="11">
    <source>
        <dbReference type="ARBA" id="ARBA00023040"/>
    </source>
</evidence>
<name>A0A341C5T1_NEOAA</name>
<feature type="transmembrane region" description="Helical" evidence="19">
    <location>
        <begin position="583"/>
        <end position="603"/>
    </location>
</feature>
<dbReference type="SUPFAM" id="SSF81321">
    <property type="entry name" value="Family A G protein-coupled receptor-like"/>
    <property type="match status" value="1"/>
</dbReference>
<sequence>MALLLVALLTFLSLGSGCHHRICHCCNRVLLCQESKVTEIPSDLPRNAVELRFVLTKLQVIPKGAFSGFGDLEKIEISQNDVLEVIEANVFSNLPKLHEIRIEKANNLLYIDPDAFQNLPNLRYLLISNTGIKHLPAVHKIQSLQKVLLWLSKNGIQEIHNCAFNGTQLDELNLSDNNNLEELPNDVFQGASGPVILDISRTRIHSLPSYGLGNLKKLRAKSTHNLKKLPSLEAFVTLVEASLTYPSHCCIFANWRRQISDLHPICNTSILRQEVDDMTQPRGQRVSLAEDDESSYAKGFDMMYSESDYDLCNEVVDITCSPEPDAFNPCEDIMGYDILRVLIWFISILAITGNILVLLILITSQYKLTVPRFLMCNLAFADLCIGIYLLLIASVDVHTKSQYHNYAIDWQTGAGCDAAGFFTVFASELSVYTLTAITLERWHTITHAMQLERKVQLRHATSVMLVGWIFACAVALFPIFGISSYMKVSICLPMDIDSPLSQLYVMSLLVLNVLAFVVICGCYTHIYLTVRNPNITSSSSDTKIAKRMAMLIFTDFLCMAPISFFAISASLKVPLITVSKSKILLVLFYPINSCANPFLYAIFTKNFRRDFFILLSKFGFYEMQAQTYRTETSSTAHNFHPRNGHCPPVPRVTNGSNYTLIPLSHLAQN</sequence>
<dbReference type="GO" id="GO:0009755">
    <property type="term" value="P:hormone-mediated signaling pathway"/>
    <property type="evidence" value="ECO:0007669"/>
    <property type="project" value="TreeGrafter"/>
</dbReference>
<dbReference type="InterPro" id="IPR002272">
    <property type="entry name" value="FSH_rcpt"/>
</dbReference>
<evidence type="ECO:0000256" key="3">
    <source>
        <dbReference type="ARBA" id="ARBA00021226"/>
    </source>
</evidence>
<dbReference type="GO" id="GO:0005886">
    <property type="term" value="C:plasma membrane"/>
    <property type="evidence" value="ECO:0007669"/>
    <property type="project" value="UniProtKB-SubCell"/>
</dbReference>
<feature type="transmembrane region" description="Helical" evidence="19">
    <location>
        <begin position="460"/>
        <end position="483"/>
    </location>
</feature>
<keyword evidence="4 19" id="KW-1003">Cell membrane</keyword>
<dbReference type="FunFam" id="1.20.1070.10:FF:000019">
    <property type="entry name" value="Lutropin-choriogonadotropic hormone receptor"/>
    <property type="match status" value="1"/>
</dbReference>
<dbReference type="GO" id="GO:0004963">
    <property type="term" value="F:follicle-stimulating hormone receptor activity"/>
    <property type="evidence" value="ECO:0007669"/>
    <property type="project" value="InterPro"/>
</dbReference>
<comment type="function">
    <text evidence="1 19">G protein-coupled receptor for follitropin, the follicle-stimulating hormone. Through cAMP production activates the downstream PI3K-AKT and ERK1/ERK2 signaling pathways.</text>
</comment>
<dbReference type="PRINTS" id="PR00237">
    <property type="entry name" value="GPCRRHODOPSN"/>
</dbReference>
<dbReference type="Gene3D" id="3.80.10.10">
    <property type="entry name" value="Ribonuclease Inhibitor"/>
    <property type="match status" value="2"/>
</dbReference>
<evidence type="ECO:0000256" key="1">
    <source>
        <dbReference type="ARBA" id="ARBA00003266"/>
    </source>
</evidence>
<evidence type="ECO:0000256" key="6">
    <source>
        <dbReference type="ARBA" id="ARBA00022641"/>
    </source>
</evidence>
<dbReference type="Pfam" id="PF00001">
    <property type="entry name" value="7tm_1"/>
    <property type="match status" value="1"/>
</dbReference>
<evidence type="ECO:0000256" key="16">
    <source>
        <dbReference type="ARBA" id="ARBA00023224"/>
    </source>
</evidence>
<reference evidence="22" key="1">
    <citation type="submission" date="2025-08" db="UniProtKB">
        <authorList>
            <consortium name="RefSeq"/>
        </authorList>
    </citation>
    <scope>IDENTIFICATION</scope>
    <source>
        <tissue evidence="22">Meat</tissue>
    </source>
</reference>
<dbReference type="CDD" id="cd15360">
    <property type="entry name" value="7tmA_FSH-R"/>
    <property type="match status" value="1"/>
</dbReference>
<dbReference type="GeneID" id="112405190"/>
<dbReference type="AlphaFoldDB" id="A0A341C5T1"/>
<keyword evidence="12 19" id="KW-0472">Membrane</keyword>
<dbReference type="InterPro" id="IPR001611">
    <property type="entry name" value="Leu-rich_rpt"/>
</dbReference>
<keyword evidence="16 19" id="KW-0807">Transducer</keyword>
<dbReference type="Proteomes" id="UP000252040">
    <property type="component" value="Unplaced"/>
</dbReference>
<evidence type="ECO:0000256" key="2">
    <source>
        <dbReference type="ARBA" id="ARBA00004651"/>
    </source>
</evidence>
<evidence type="ECO:0000256" key="8">
    <source>
        <dbReference type="ARBA" id="ARBA00022729"/>
    </source>
</evidence>
<feature type="transmembrane region" description="Helical" evidence="19">
    <location>
        <begin position="549"/>
        <end position="571"/>
    </location>
</feature>
<evidence type="ECO:0000256" key="5">
    <source>
        <dbReference type="ARBA" id="ARBA00022614"/>
    </source>
</evidence>
<comment type="similarity">
    <text evidence="19">Belongs to the G-protein coupled receptor 1 family. FSH/LSH/TSH subfamily.</text>
</comment>
<dbReference type="Gene3D" id="1.20.1070.10">
    <property type="entry name" value="Rhodopsin 7-helix transmembrane proteins"/>
    <property type="match status" value="1"/>
</dbReference>
<dbReference type="InterPro" id="IPR026906">
    <property type="entry name" value="LRR_5"/>
</dbReference>
<dbReference type="InterPro" id="IPR024635">
    <property type="entry name" value="GnHR_TM"/>
</dbReference>
<dbReference type="InterPro" id="IPR000276">
    <property type="entry name" value="GPCR_Rhodpsn"/>
</dbReference>
<gene>
    <name evidence="19 22" type="primary">FSHR</name>
</gene>
<dbReference type="GO" id="GO:0007189">
    <property type="term" value="P:adenylate cyclase-activating G protein-coupled receptor signaling pathway"/>
    <property type="evidence" value="ECO:0007669"/>
    <property type="project" value="TreeGrafter"/>
</dbReference>
<accession>A0A341C5T1</accession>
<dbReference type="SUPFAM" id="SSF52058">
    <property type="entry name" value="L domain-like"/>
    <property type="match status" value="1"/>
</dbReference>
<evidence type="ECO:0000313" key="21">
    <source>
        <dbReference type="Proteomes" id="UP000252040"/>
    </source>
</evidence>
<evidence type="ECO:0000256" key="17">
    <source>
        <dbReference type="ARBA" id="ARBA00030636"/>
    </source>
</evidence>
<evidence type="ECO:0000256" key="9">
    <source>
        <dbReference type="ARBA" id="ARBA00022737"/>
    </source>
</evidence>
<evidence type="ECO:0000256" key="7">
    <source>
        <dbReference type="ARBA" id="ARBA00022692"/>
    </source>
</evidence>
<keyword evidence="8 19" id="KW-0732">Signal</keyword>
<dbReference type="PROSITE" id="PS50262">
    <property type="entry name" value="G_PROTEIN_RECEP_F1_2"/>
    <property type="match status" value="1"/>
</dbReference>
<keyword evidence="9" id="KW-0677">Repeat</keyword>
<evidence type="ECO:0000256" key="12">
    <source>
        <dbReference type="ARBA" id="ARBA00023136"/>
    </source>
</evidence>
<feature type="transmembrane region" description="Helical" evidence="19">
    <location>
        <begin position="503"/>
        <end position="528"/>
    </location>
</feature>
<dbReference type="PROSITE" id="PS00237">
    <property type="entry name" value="G_PROTEIN_RECEP_F1_1"/>
    <property type="match status" value="1"/>
</dbReference>
<organism evidence="21 22">
    <name type="scientific">Neophocaena asiaeorientalis asiaeorientalis</name>
    <name type="common">Yangtze finless porpoise</name>
    <name type="synonym">Neophocaena phocaenoides subsp. asiaeorientalis</name>
    <dbReference type="NCBI Taxonomy" id="1706337"/>
    <lineage>
        <taxon>Eukaryota</taxon>
        <taxon>Metazoa</taxon>
        <taxon>Chordata</taxon>
        <taxon>Craniata</taxon>
        <taxon>Vertebrata</taxon>
        <taxon>Euteleostomi</taxon>
        <taxon>Mammalia</taxon>
        <taxon>Eutheria</taxon>
        <taxon>Laurasiatheria</taxon>
        <taxon>Artiodactyla</taxon>
        <taxon>Whippomorpha</taxon>
        <taxon>Cetacea</taxon>
        <taxon>Odontoceti</taxon>
        <taxon>Phocoenidae</taxon>
        <taxon>Neophocaena</taxon>
    </lineage>
</organism>
<keyword evidence="21" id="KW-1185">Reference proteome</keyword>
<proteinExistence type="inferred from homology"/>
<evidence type="ECO:0000256" key="19">
    <source>
        <dbReference type="RuleBase" id="RU361222"/>
    </source>
</evidence>
<dbReference type="CTD" id="2492"/>
<dbReference type="PANTHER" id="PTHR24372:SF5">
    <property type="entry name" value="FOLLICLE-STIMULATING HORMONE RECEPTOR"/>
    <property type="match status" value="1"/>
</dbReference>
<dbReference type="Pfam" id="PF12369">
    <property type="entry name" value="GnHR_trans"/>
    <property type="match status" value="1"/>
</dbReference>
<dbReference type="InterPro" id="IPR017452">
    <property type="entry name" value="GPCR_Rhodpsn_7TM"/>
</dbReference>
<evidence type="ECO:0000259" key="20">
    <source>
        <dbReference type="PROSITE" id="PS50262"/>
    </source>
</evidence>
<dbReference type="GO" id="GO:0008584">
    <property type="term" value="P:male gonad development"/>
    <property type="evidence" value="ECO:0007669"/>
    <property type="project" value="TreeGrafter"/>
</dbReference>
<comment type="subcellular location">
    <subcellularLocation>
        <location evidence="2 19">Cell membrane</location>
        <topology evidence="2 19">Multi-pass membrane protein</topology>
    </subcellularLocation>
</comment>
<evidence type="ECO:0000256" key="18">
    <source>
        <dbReference type="ARBA" id="ARBA00046431"/>
    </source>
</evidence>
<dbReference type="Pfam" id="PF13306">
    <property type="entry name" value="LRR_5"/>
    <property type="match status" value="1"/>
</dbReference>
<dbReference type="GO" id="GO:0008528">
    <property type="term" value="F:G protein-coupled peptide receptor activity"/>
    <property type="evidence" value="ECO:0007669"/>
    <property type="project" value="TreeGrafter"/>
</dbReference>
<dbReference type="InterPro" id="IPR002131">
    <property type="entry name" value="Gphrmn_rcpt_fam"/>
</dbReference>
<protein>
    <recommendedName>
        <fullName evidence="3 19">Follicle-stimulating hormone receptor</fullName>
    </recommendedName>
    <alternativeName>
        <fullName evidence="17 19">Follitropin receptor</fullName>
    </alternativeName>
</protein>
<evidence type="ECO:0000256" key="4">
    <source>
        <dbReference type="ARBA" id="ARBA00022475"/>
    </source>
</evidence>
<keyword evidence="15" id="KW-0325">Glycoprotein</keyword>
<dbReference type="PANTHER" id="PTHR24372">
    <property type="entry name" value="GLYCOPROTEIN HORMONE RECEPTOR"/>
    <property type="match status" value="1"/>
</dbReference>
<dbReference type="PRINTS" id="PR01143">
    <property type="entry name" value="FSHRECEPTOR"/>
</dbReference>
<keyword evidence="7 19" id="KW-0812">Transmembrane</keyword>
<keyword evidence="10 19" id="KW-1133">Transmembrane helix</keyword>
<keyword evidence="5" id="KW-0433">Leucine-rich repeat</keyword>
<feature type="transmembrane region" description="Helical" evidence="19">
    <location>
        <begin position="341"/>
        <end position="362"/>
    </location>
</feature>
<keyword evidence="14 19" id="KW-0675">Receptor</keyword>
<evidence type="ECO:0000313" key="22">
    <source>
        <dbReference type="RefSeq" id="XP_024609262.1"/>
    </source>
</evidence>
<feature type="domain" description="G-protein coupled receptors family 1 profile" evidence="20">
    <location>
        <begin position="353"/>
        <end position="600"/>
    </location>
</feature>
<keyword evidence="11 19" id="KW-0297">G-protein coupled receptor</keyword>
<dbReference type="RefSeq" id="XP_024609262.1">
    <property type="nucleotide sequence ID" value="XM_024753494.1"/>
</dbReference>
<dbReference type="PRINTS" id="PR00373">
    <property type="entry name" value="GLYCHORMONER"/>
</dbReference>
<evidence type="ECO:0000256" key="15">
    <source>
        <dbReference type="ARBA" id="ARBA00023180"/>
    </source>
</evidence>
<feature type="signal peptide" evidence="19">
    <location>
        <begin position="1"/>
        <end position="17"/>
    </location>
</feature>
<feature type="transmembrane region" description="Helical" evidence="19">
    <location>
        <begin position="418"/>
        <end position="439"/>
    </location>
</feature>
<evidence type="ECO:0000256" key="14">
    <source>
        <dbReference type="ARBA" id="ARBA00023170"/>
    </source>
</evidence>
<keyword evidence="6" id="KW-0765">Sulfation</keyword>
<feature type="transmembrane region" description="Helical" evidence="19">
    <location>
        <begin position="374"/>
        <end position="398"/>
    </location>
</feature>
<dbReference type="PROSITE" id="PS51450">
    <property type="entry name" value="LRR"/>
    <property type="match status" value="1"/>
</dbReference>